<dbReference type="GO" id="GO:0032259">
    <property type="term" value="P:methylation"/>
    <property type="evidence" value="ECO:0007669"/>
    <property type="project" value="UniProtKB-KW"/>
</dbReference>
<dbReference type="GO" id="GO:0008168">
    <property type="term" value="F:methyltransferase activity"/>
    <property type="evidence" value="ECO:0007669"/>
    <property type="project" value="UniProtKB-KW"/>
</dbReference>
<gene>
    <name evidence="4" type="ORF">R0135_09960</name>
</gene>
<dbReference type="RefSeq" id="WP_407346689.1">
    <property type="nucleotide sequence ID" value="NZ_CP136864.1"/>
</dbReference>
<dbReference type="PANTHER" id="PTHR43861:SF1">
    <property type="entry name" value="TRANS-ACONITATE 2-METHYLTRANSFERASE"/>
    <property type="match status" value="1"/>
</dbReference>
<feature type="domain" description="Methyltransferase" evidence="3">
    <location>
        <begin position="48"/>
        <end position="146"/>
    </location>
</feature>
<dbReference type="Pfam" id="PF13649">
    <property type="entry name" value="Methyltransf_25"/>
    <property type="match status" value="1"/>
</dbReference>
<keyword evidence="1 4" id="KW-0489">Methyltransferase</keyword>
<dbReference type="InterPro" id="IPR041698">
    <property type="entry name" value="Methyltransf_25"/>
</dbReference>
<keyword evidence="2 4" id="KW-0808">Transferase</keyword>
<proteinExistence type="predicted"/>
<dbReference type="PANTHER" id="PTHR43861">
    <property type="entry name" value="TRANS-ACONITATE 2-METHYLTRANSFERASE-RELATED"/>
    <property type="match status" value="1"/>
</dbReference>
<evidence type="ECO:0000259" key="3">
    <source>
        <dbReference type="Pfam" id="PF13649"/>
    </source>
</evidence>
<dbReference type="InterPro" id="IPR029063">
    <property type="entry name" value="SAM-dependent_MTases_sf"/>
</dbReference>
<name>A0ABZ0HYV5_9GAMM</name>
<evidence type="ECO:0000256" key="2">
    <source>
        <dbReference type="ARBA" id="ARBA00022679"/>
    </source>
</evidence>
<dbReference type="Gene3D" id="3.40.50.150">
    <property type="entry name" value="Vaccinia Virus protein VP39"/>
    <property type="match status" value="1"/>
</dbReference>
<keyword evidence="5" id="KW-1185">Reference proteome</keyword>
<dbReference type="EC" id="2.1.-.-" evidence="4"/>
<evidence type="ECO:0000313" key="5">
    <source>
        <dbReference type="Proteomes" id="UP001626537"/>
    </source>
</evidence>
<evidence type="ECO:0000313" key="4">
    <source>
        <dbReference type="EMBL" id="WOJ92111.1"/>
    </source>
</evidence>
<reference evidence="4 5" key="1">
    <citation type="submission" date="2023-10" db="EMBL/GenBank/DDBJ databases">
        <title>Two novel species belonging to the OM43/NOR5 clade.</title>
        <authorList>
            <person name="Park M."/>
        </authorList>
    </citation>
    <scope>NUCLEOTIDE SEQUENCE [LARGE SCALE GENOMIC DNA]</scope>
    <source>
        <strain evidence="4 5">IMCC43200</strain>
    </source>
</reference>
<organism evidence="4 5">
    <name type="scientific">Congregibacter variabilis</name>
    <dbReference type="NCBI Taxonomy" id="3081200"/>
    <lineage>
        <taxon>Bacteria</taxon>
        <taxon>Pseudomonadati</taxon>
        <taxon>Pseudomonadota</taxon>
        <taxon>Gammaproteobacteria</taxon>
        <taxon>Cellvibrionales</taxon>
        <taxon>Halieaceae</taxon>
        <taxon>Congregibacter</taxon>
    </lineage>
</organism>
<sequence>MNNDEQIAYWNGDAGRKWAQRDAMMSRMLAPVAEALMDHAQVDDATAVLDVGCGGGSETLMLAKRLGPSACVLGVDVSAPLLEVARSELLNLGDAGKGVGFLEADASSHDFGEQQFDLLFSRFGVMFFDDATGAFKHLRKAMQPQGQLAFACWQSLANNPWTALPLKAALSVLPAPPTPKPRSPGPFAFAEPEYIQSLLTDAGWRDVVATPHTISMEWEGSDGFEATARELVNTGPVGRLLADVDSRTRDAVHAAATEVLAPYFNNNRLSLAGAVWLVTANNS</sequence>
<dbReference type="Proteomes" id="UP001626537">
    <property type="component" value="Chromosome"/>
</dbReference>
<evidence type="ECO:0000256" key="1">
    <source>
        <dbReference type="ARBA" id="ARBA00022603"/>
    </source>
</evidence>
<dbReference type="SUPFAM" id="SSF53335">
    <property type="entry name" value="S-adenosyl-L-methionine-dependent methyltransferases"/>
    <property type="match status" value="1"/>
</dbReference>
<accession>A0ABZ0HYV5</accession>
<protein>
    <submittedName>
        <fullName evidence="4">Class I SAM-dependent methyltransferase</fullName>
        <ecNumber evidence="4">2.1.-.-</ecNumber>
    </submittedName>
</protein>
<dbReference type="EMBL" id="CP136864">
    <property type="protein sequence ID" value="WOJ92111.1"/>
    <property type="molecule type" value="Genomic_DNA"/>
</dbReference>
<dbReference type="CDD" id="cd02440">
    <property type="entry name" value="AdoMet_MTases"/>
    <property type="match status" value="1"/>
</dbReference>